<feature type="domain" description="ShKT" evidence="1">
    <location>
        <begin position="139"/>
        <end position="175"/>
    </location>
</feature>
<name>A0A0D8X6W3_DICVI</name>
<keyword evidence="3" id="KW-1185">Reference proteome</keyword>
<evidence type="ECO:0000259" key="1">
    <source>
        <dbReference type="SMART" id="SM00254"/>
    </source>
</evidence>
<protein>
    <submittedName>
        <fullName evidence="2">ShTK domain protein</fullName>
    </submittedName>
</protein>
<organism evidence="2 3">
    <name type="scientific">Dictyocaulus viviparus</name>
    <name type="common">Bovine lungworm</name>
    <dbReference type="NCBI Taxonomy" id="29172"/>
    <lineage>
        <taxon>Eukaryota</taxon>
        <taxon>Metazoa</taxon>
        <taxon>Ecdysozoa</taxon>
        <taxon>Nematoda</taxon>
        <taxon>Chromadorea</taxon>
        <taxon>Rhabditida</taxon>
        <taxon>Rhabditina</taxon>
        <taxon>Rhabditomorpha</taxon>
        <taxon>Strongyloidea</taxon>
        <taxon>Metastrongylidae</taxon>
        <taxon>Dictyocaulus</taxon>
    </lineage>
</organism>
<gene>
    <name evidence="2" type="ORF">DICVIV_13785</name>
</gene>
<evidence type="ECO:0000313" key="2">
    <source>
        <dbReference type="EMBL" id="KJH40275.1"/>
    </source>
</evidence>
<dbReference type="EMBL" id="KN717428">
    <property type="protein sequence ID" value="KJH40275.1"/>
    <property type="molecule type" value="Genomic_DNA"/>
</dbReference>
<dbReference type="Proteomes" id="UP000053766">
    <property type="component" value="Unassembled WGS sequence"/>
</dbReference>
<dbReference type="SMART" id="SM00254">
    <property type="entry name" value="ShKT"/>
    <property type="match status" value="2"/>
</dbReference>
<dbReference type="InterPro" id="IPR003582">
    <property type="entry name" value="ShKT_dom"/>
</dbReference>
<dbReference type="Gene3D" id="1.10.10.1940">
    <property type="match status" value="1"/>
</dbReference>
<accession>A0A0D8X6W3</accession>
<reference evidence="2 3" key="1">
    <citation type="submission" date="2013-11" db="EMBL/GenBank/DDBJ databases">
        <title>Draft genome of the bovine lungworm Dictyocaulus viviparus.</title>
        <authorList>
            <person name="Mitreva M."/>
        </authorList>
    </citation>
    <scope>NUCLEOTIDE SEQUENCE [LARGE SCALE GENOMIC DNA]</scope>
    <source>
        <strain evidence="2 3">HannoverDv2000</strain>
    </source>
</reference>
<dbReference type="AlphaFoldDB" id="A0A0D8X6W3"/>
<feature type="domain" description="ShKT" evidence="1">
    <location>
        <begin position="77"/>
        <end position="127"/>
    </location>
</feature>
<evidence type="ECO:0000313" key="3">
    <source>
        <dbReference type="Proteomes" id="UP000053766"/>
    </source>
</evidence>
<dbReference type="PANTHER" id="PTHR21724">
    <property type="entry name" value="SHKT DOMAIN-CONTAINING PROTEIN"/>
    <property type="match status" value="1"/>
</dbReference>
<dbReference type="Gene3D" id="1.10.10.1870">
    <property type="entry name" value="ShTK domain-like"/>
    <property type="match status" value="1"/>
</dbReference>
<dbReference type="Pfam" id="PF01549">
    <property type="entry name" value="ShK"/>
    <property type="match status" value="2"/>
</dbReference>
<proteinExistence type="predicted"/>
<sequence>MSYVVGIGQTLTVPPLDTVQFRSIILAAATPQMMIVIYAKELAILKTYEINFIQCLRNDNNCLSDLFHMQFAPEAINCENKISDATCTNFFKAADIGCSSVTPDMCTHPTWRPIMAENCLKKCGLCADTDRSATSSRRECSDAIPGCHIDPSICFNNQLQDFVKANCKRTCGYCKDSATASPLISKTQFTTK</sequence>
<dbReference type="PANTHER" id="PTHR21724:SF43">
    <property type="entry name" value="SHKT DOMAIN-CONTAINING PROTEIN"/>
    <property type="match status" value="1"/>
</dbReference>
<reference evidence="3" key="2">
    <citation type="journal article" date="2016" name="Sci. Rep.">
        <title>Dictyocaulus viviparus genome, variome and transcriptome elucidate lungworm biology and support future intervention.</title>
        <authorList>
            <person name="McNulty S.N."/>
            <person name="Strube C."/>
            <person name="Rosa B.A."/>
            <person name="Martin J.C."/>
            <person name="Tyagi R."/>
            <person name="Choi Y.J."/>
            <person name="Wang Q."/>
            <person name="Hallsworth Pepin K."/>
            <person name="Zhang X."/>
            <person name="Ozersky P."/>
            <person name="Wilson R.K."/>
            <person name="Sternberg P.W."/>
            <person name="Gasser R.B."/>
            <person name="Mitreva M."/>
        </authorList>
    </citation>
    <scope>NUCLEOTIDE SEQUENCE [LARGE SCALE GENOMIC DNA]</scope>
    <source>
        <strain evidence="3">HannoverDv2000</strain>
    </source>
</reference>